<protein>
    <submittedName>
        <fullName evidence="12">Fis family transcriptional regulator</fullName>
    </submittedName>
</protein>
<reference evidence="12" key="2">
    <citation type="submission" date="2020-09" db="EMBL/GenBank/DDBJ databases">
        <authorList>
            <person name="Sun Q."/>
            <person name="Zhou Y."/>
        </authorList>
    </citation>
    <scope>NUCLEOTIDE SEQUENCE</scope>
    <source>
        <strain evidence="12">CGMCC 1.15254</strain>
    </source>
</reference>
<dbReference type="InterPro" id="IPR002078">
    <property type="entry name" value="Sigma_54_int"/>
</dbReference>
<dbReference type="InterPro" id="IPR011006">
    <property type="entry name" value="CheY-like_superfamily"/>
</dbReference>
<dbReference type="SUPFAM" id="SSF52172">
    <property type="entry name" value="CheY-like"/>
    <property type="match status" value="1"/>
</dbReference>
<evidence type="ECO:0000256" key="4">
    <source>
        <dbReference type="ARBA" id="ARBA00023012"/>
    </source>
</evidence>
<dbReference type="InterPro" id="IPR001789">
    <property type="entry name" value="Sig_transdc_resp-reg_receiver"/>
</dbReference>
<dbReference type="InterPro" id="IPR027417">
    <property type="entry name" value="P-loop_NTPase"/>
</dbReference>
<feature type="modified residue" description="4-aspartylphosphate" evidence="9">
    <location>
        <position position="58"/>
    </location>
</feature>
<dbReference type="InterPro" id="IPR025662">
    <property type="entry name" value="Sigma_54_int_dom_ATP-bd_1"/>
</dbReference>
<dbReference type="GO" id="GO:0005524">
    <property type="term" value="F:ATP binding"/>
    <property type="evidence" value="ECO:0007669"/>
    <property type="project" value="UniProtKB-KW"/>
</dbReference>
<evidence type="ECO:0000313" key="12">
    <source>
        <dbReference type="EMBL" id="GGF74686.1"/>
    </source>
</evidence>
<dbReference type="EMBL" id="BMHV01000033">
    <property type="protein sequence ID" value="GGF74686.1"/>
    <property type="molecule type" value="Genomic_DNA"/>
</dbReference>
<dbReference type="Gene3D" id="3.40.50.2300">
    <property type="match status" value="1"/>
</dbReference>
<dbReference type="PROSITE" id="PS50110">
    <property type="entry name" value="RESPONSE_REGULATORY"/>
    <property type="match status" value="1"/>
</dbReference>
<dbReference type="SUPFAM" id="SSF52540">
    <property type="entry name" value="P-loop containing nucleoside triphosphate hydrolases"/>
    <property type="match status" value="1"/>
</dbReference>
<dbReference type="GO" id="GO:0000160">
    <property type="term" value="P:phosphorelay signal transduction system"/>
    <property type="evidence" value="ECO:0007669"/>
    <property type="project" value="UniProtKB-KW"/>
</dbReference>
<proteinExistence type="predicted"/>
<dbReference type="SMART" id="SM00382">
    <property type="entry name" value="AAA"/>
    <property type="match status" value="1"/>
</dbReference>
<dbReference type="FunFam" id="3.40.50.300:FF:000006">
    <property type="entry name" value="DNA-binding transcriptional regulator NtrC"/>
    <property type="match status" value="1"/>
</dbReference>
<dbReference type="InterPro" id="IPR025943">
    <property type="entry name" value="Sigma_54_int_dom_ATP-bd_2"/>
</dbReference>
<keyword evidence="4" id="KW-0902">Two-component regulatory system</keyword>
<dbReference type="PROSITE" id="PS00675">
    <property type="entry name" value="SIGMA54_INTERACT_1"/>
    <property type="match status" value="1"/>
</dbReference>
<dbReference type="Pfam" id="PF25601">
    <property type="entry name" value="AAA_lid_14"/>
    <property type="match status" value="1"/>
</dbReference>
<dbReference type="SMART" id="SM00448">
    <property type="entry name" value="REC"/>
    <property type="match status" value="1"/>
</dbReference>
<dbReference type="Pfam" id="PF02954">
    <property type="entry name" value="HTH_8"/>
    <property type="match status" value="1"/>
</dbReference>
<evidence type="ECO:0000256" key="5">
    <source>
        <dbReference type="ARBA" id="ARBA00023015"/>
    </source>
</evidence>
<name>A0A917C6M8_9PROT</name>
<dbReference type="GO" id="GO:0043565">
    <property type="term" value="F:sequence-specific DNA binding"/>
    <property type="evidence" value="ECO:0007669"/>
    <property type="project" value="InterPro"/>
</dbReference>
<evidence type="ECO:0000313" key="13">
    <source>
        <dbReference type="Proteomes" id="UP000632498"/>
    </source>
</evidence>
<dbReference type="Pfam" id="PF00158">
    <property type="entry name" value="Sigma54_activat"/>
    <property type="match status" value="1"/>
</dbReference>
<comment type="caution">
    <text evidence="12">The sequence shown here is derived from an EMBL/GenBank/DDBJ whole genome shotgun (WGS) entry which is preliminary data.</text>
</comment>
<feature type="domain" description="Response regulatory" evidence="11">
    <location>
        <begin position="9"/>
        <end position="123"/>
    </location>
</feature>
<keyword evidence="8" id="KW-0804">Transcription</keyword>
<dbReference type="AlphaFoldDB" id="A0A917C6M8"/>
<keyword evidence="7" id="KW-0010">Activator</keyword>
<evidence type="ECO:0000256" key="1">
    <source>
        <dbReference type="ARBA" id="ARBA00022553"/>
    </source>
</evidence>
<evidence type="ECO:0000256" key="9">
    <source>
        <dbReference type="PROSITE-ProRule" id="PRU00169"/>
    </source>
</evidence>
<keyword evidence="3" id="KW-0067">ATP-binding</keyword>
<dbReference type="InterPro" id="IPR002197">
    <property type="entry name" value="HTH_Fis"/>
</dbReference>
<dbReference type="GO" id="GO:0006355">
    <property type="term" value="P:regulation of DNA-templated transcription"/>
    <property type="evidence" value="ECO:0007669"/>
    <property type="project" value="InterPro"/>
</dbReference>
<dbReference type="Gene3D" id="3.40.50.300">
    <property type="entry name" value="P-loop containing nucleotide triphosphate hydrolases"/>
    <property type="match status" value="1"/>
</dbReference>
<dbReference type="PANTHER" id="PTHR32071:SF57">
    <property type="entry name" value="C4-DICARBOXYLATE TRANSPORT TRANSCRIPTIONAL REGULATORY PROTEIN DCTD"/>
    <property type="match status" value="1"/>
</dbReference>
<dbReference type="Gene3D" id="1.10.8.60">
    <property type="match status" value="1"/>
</dbReference>
<dbReference type="SUPFAM" id="SSF46689">
    <property type="entry name" value="Homeodomain-like"/>
    <property type="match status" value="1"/>
</dbReference>
<dbReference type="RefSeq" id="WP_188666885.1">
    <property type="nucleotide sequence ID" value="NZ_BMHV01000033.1"/>
</dbReference>
<dbReference type="FunFam" id="3.40.50.2300:FF:000018">
    <property type="entry name" value="DNA-binding transcriptional regulator NtrC"/>
    <property type="match status" value="1"/>
</dbReference>
<dbReference type="InterPro" id="IPR025944">
    <property type="entry name" value="Sigma_54_int_dom_CS"/>
</dbReference>
<gene>
    <name evidence="12" type="primary">dctD</name>
    <name evidence="12" type="ORF">GCM10011332_30960</name>
</gene>
<dbReference type="PROSITE" id="PS00688">
    <property type="entry name" value="SIGMA54_INTERACT_3"/>
    <property type="match status" value="1"/>
</dbReference>
<dbReference type="InterPro" id="IPR009057">
    <property type="entry name" value="Homeodomain-like_sf"/>
</dbReference>
<evidence type="ECO:0000256" key="2">
    <source>
        <dbReference type="ARBA" id="ARBA00022741"/>
    </source>
</evidence>
<evidence type="ECO:0000256" key="3">
    <source>
        <dbReference type="ARBA" id="ARBA00022840"/>
    </source>
</evidence>
<accession>A0A917C6M8</accession>
<dbReference type="PROSITE" id="PS50045">
    <property type="entry name" value="SIGMA54_INTERACT_4"/>
    <property type="match status" value="1"/>
</dbReference>
<dbReference type="Pfam" id="PF00072">
    <property type="entry name" value="Response_reg"/>
    <property type="match status" value="1"/>
</dbReference>
<dbReference type="PRINTS" id="PR01590">
    <property type="entry name" value="HTHFIS"/>
</dbReference>
<evidence type="ECO:0000256" key="8">
    <source>
        <dbReference type="ARBA" id="ARBA00023163"/>
    </source>
</evidence>
<evidence type="ECO:0000259" key="10">
    <source>
        <dbReference type="PROSITE" id="PS50045"/>
    </source>
</evidence>
<dbReference type="InterPro" id="IPR058031">
    <property type="entry name" value="AAA_lid_NorR"/>
</dbReference>
<dbReference type="CDD" id="cd17549">
    <property type="entry name" value="REC_DctD-like"/>
    <property type="match status" value="1"/>
</dbReference>
<dbReference type="Gene3D" id="1.10.10.60">
    <property type="entry name" value="Homeodomain-like"/>
    <property type="match status" value="1"/>
</dbReference>
<dbReference type="PANTHER" id="PTHR32071">
    <property type="entry name" value="TRANSCRIPTIONAL REGULATORY PROTEIN"/>
    <property type="match status" value="1"/>
</dbReference>
<dbReference type="CDD" id="cd00009">
    <property type="entry name" value="AAA"/>
    <property type="match status" value="1"/>
</dbReference>
<dbReference type="PROSITE" id="PS00676">
    <property type="entry name" value="SIGMA54_INTERACT_2"/>
    <property type="match status" value="1"/>
</dbReference>
<organism evidence="12 13">
    <name type="scientific">Terasakiella brassicae</name>
    <dbReference type="NCBI Taxonomy" id="1634917"/>
    <lineage>
        <taxon>Bacteria</taxon>
        <taxon>Pseudomonadati</taxon>
        <taxon>Pseudomonadota</taxon>
        <taxon>Alphaproteobacteria</taxon>
        <taxon>Rhodospirillales</taxon>
        <taxon>Terasakiellaceae</taxon>
        <taxon>Terasakiella</taxon>
    </lineage>
</organism>
<keyword evidence="2" id="KW-0547">Nucleotide-binding</keyword>
<evidence type="ECO:0000256" key="7">
    <source>
        <dbReference type="ARBA" id="ARBA00023159"/>
    </source>
</evidence>
<sequence length="451" mass="50447">MVDYQYKGPVLFVDDELHIRLSAKQTLELAGFDVVCLETAEDALKQIQQGWPGIVISDIKMPNMDGLAFMEAAHKIDRNLPIILITGHGDVTMAVQAMRDGAYDFIEKPFPSDLLNDVAGRAMEKLSLLRENRALREKLKKQSGVSSNFLGKSRPIEYLRNLIANISDTDTDVLVVGETGTGKEMVARCLHDNSSRCNGHFVAVNCGAMPDSIFESELFGFEPGAFPGTTNRRIGKIEYSSGGTLFLDEIEALPMSMQVKLLRVLQERSIERLGSNTVIPLNLRIVAASKANLLDEVEKGNFREDLYYRLSVVVIETPPLRDWREDIPVLFQHFVEEAAQRMSRDANEIKQGQLQALMQHNWPGNVRELKNAAERYVLSGGQNPLTMRLSSTSSDEQSLPEKIEAFEKGLIMQALEKSNGSIKDAMEILGIPRKTLSDKLKKYEIDRADFA</sequence>
<dbReference type="Proteomes" id="UP000632498">
    <property type="component" value="Unassembled WGS sequence"/>
</dbReference>
<keyword evidence="1 9" id="KW-0597">Phosphoprotein</keyword>
<evidence type="ECO:0000259" key="11">
    <source>
        <dbReference type="PROSITE" id="PS50110"/>
    </source>
</evidence>
<keyword evidence="13" id="KW-1185">Reference proteome</keyword>
<keyword evidence="5" id="KW-0805">Transcription regulation</keyword>
<feature type="domain" description="Sigma-54 factor interaction" evidence="10">
    <location>
        <begin position="149"/>
        <end position="378"/>
    </location>
</feature>
<evidence type="ECO:0000256" key="6">
    <source>
        <dbReference type="ARBA" id="ARBA00023125"/>
    </source>
</evidence>
<reference evidence="12" key="1">
    <citation type="journal article" date="2014" name="Int. J. Syst. Evol. Microbiol.">
        <title>Complete genome sequence of Corynebacterium casei LMG S-19264T (=DSM 44701T), isolated from a smear-ripened cheese.</title>
        <authorList>
            <consortium name="US DOE Joint Genome Institute (JGI-PGF)"/>
            <person name="Walter F."/>
            <person name="Albersmeier A."/>
            <person name="Kalinowski J."/>
            <person name="Ruckert C."/>
        </authorList>
    </citation>
    <scope>NUCLEOTIDE SEQUENCE</scope>
    <source>
        <strain evidence="12">CGMCC 1.15254</strain>
    </source>
</reference>
<keyword evidence="6" id="KW-0238">DNA-binding</keyword>
<dbReference type="InterPro" id="IPR003593">
    <property type="entry name" value="AAA+_ATPase"/>
</dbReference>